<evidence type="ECO:0000313" key="2">
    <source>
        <dbReference type="Proteomes" id="UP000018851"/>
    </source>
</evidence>
<dbReference type="AlphaFoldDB" id="W0A2V0"/>
<organism evidence="1 2">
    <name type="scientific">Sphingomonas sanxanigenens DSM 19645 = NX02</name>
    <dbReference type="NCBI Taxonomy" id="1123269"/>
    <lineage>
        <taxon>Bacteria</taxon>
        <taxon>Pseudomonadati</taxon>
        <taxon>Pseudomonadota</taxon>
        <taxon>Alphaproteobacteria</taxon>
        <taxon>Sphingomonadales</taxon>
        <taxon>Sphingomonadaceae</taxon>
        <taxon>Sphingomonas</taxon>
    </lineage>
</organism>
<keyword evidence="2" id="KW-1185">Reference proteome</keyword>
<gene>
    <name evidence="1" type="ORF">NX02_02575</name>
</gene>
<protein>
    <submittedName>
        <fullName evidence="1">Uncharacterized protein</fullName>
    </submittedName>
</protein>
<dbReference type="STRING" id="1123269.NX02_02575"/>
<dbReference type="EMBL" id="CP006644">
    <property type="protein sequence ID" value="AHE52274.1"/>
    <property type="molecule type" value="Genomic_DNA"/>
</dbReference>
<evidence type="ECO:0000313" key="1">
    <source>
        <dbReference type="EMBL" id="AHE52274.1"/>
    </source>
</evidence>
<reference evidence="1 2" key="1">
    <citation type="submission" date="2013-07" db="EMBL/GenBank/DDBJ databases">
        <title>Completed genome of Sphingomonas sanxanigenens NX02.</title>
        <authorList>
            <person name="Ma T."/>
            <person name="Huang H."/>
            <person name="Wu M."/>
            <person name="Li X."/>
            <person name="Li G."/>
        </authorList>
    </citation>
    <scope>NUCLEOTIDE SEQUENCE [LARGE SCALE GENOMIC DNA]</scope>
    <source>
        <strain evidence="1 2">NX02</strain>
    </source>
</reference>
<dbReference type="KEGG" id="ssan:NX02_02575"/>
<sequence length="106" mass="11708">MRLLPIQRPLTFQQPVFAVHLFMSRKRKVDAIGLQSFDQQPLDLCINLVCAHILAVPALLAIDAVIDGGLLMGRVSEDPCGVRISRRPRCLEASLRHAGALRAGQR</sequence>
<name>W0A2V0_9SPHN</name>
<proteinExistence type="predicted"/>
<dbReference type="HOGENOM" id="CLU_2221541_0_0_5"/>
<accession>W0A2V0</accession>
<dbReference type="Proteomes" id="UP000018851">
    <property type="component" value="Chromosome"/>
</dbReference>